<reference evidence="4 5" key="1">
    <citation type="submission" date="2020-06" db="EMBL/GenBank/DDBJ databases">
        <authorList>
            <consortium name="Wellcome Sanger Institute Data Sharing"/>
        </authorList>
    </citation>
    <scope>NUCLEOTIDE SEQUENCE [LARGE SCALE GENOMIC DNA]</scope>
</reference>
<proteinExistence type="predicted"/>
<accession>A0AAY4E489</accession>
<dbReference type="InterPro" id="IPR052446">
    <property type="entry name" value="B-cell_PI3K-Signaling_Adptrs"/>
</dbReference>
<evidence type="ECO:0000256" key="2">
    <source>
        <dbReference type="SAM" id="MobiDB-lite"/>
    </source>
</evidence>
<dbReference type="InterPro" id="IPR035897">
    <property type="entry name" value="Toll_tir_struct_dom_sf"/>
</dbReference>
<dbReference type="InterPro" id="IPR017893">
    <property type="entry name" value="DBB_domain"/>
</dbReference>
<dbReference type="PANTHER" id="PTHR16267:SF12">
    <property type="entry name" value="PHOSPHOINOSITIDE 3-KINASE ADAPTER PROTEIN 1"/>
    <property type="match status" value="1"/>
</dbReference>
<keyword evidence="1" id="KW-0597">Phosphoprotein</keyword>
<feature type="compositionally biased region" description="Pro residues" evidence="2">
    <location>
        <begin position="816"/>
        <end position="833"/>
    </location>
</feature>
<keyword evidence="5" id="KW-1185">Reference proteome</keyword>
<dbReference type="Gene3D" id="3.40.50.10140">
    <property type="entry name" value="Toll/interleukin-1 receptor homology (TIR) domain"/>
    <property type="match status" value="1"/>
</dbReference>
<feature type="region of interest" description="Disordered" evidence="2">
    <location>
        <begin position="714"/>
        <end position="833"/>
    </location>
</feature>
<gene>
    <name evidence="4" type="primary">PIK3AP1</name>
</gene>
<sequence>MRDWHFVLDAQPSASRSSDMAEVMIVFTAEAEAWAEYLLKILEASHKFAKNSIILQVVDEEAPFWECDLTVFCDTKCVLLLVTPVFLDLQSDLEVLHTFQGLLCPPHKVVAFLCGVSECNIMMEYFEHWDSWRKLHAEDEPSLYVSTILECIVCGAECEEGIQVWPESPSRSTTTEGMTEELAPPEAPMDEDDVPPITNQYEEMPSTSQDCLTVQPSRILCGTQELVYMILSKKLDDPENVQIEVSSEDSTSKLIPGNPVNEYTISFRSPDMPAGEVTLTLYSKQLAVCSAPLLYYTAMEELNYFLRKASDPLQFICQAFNITYNATEALDDLLTESLESRMPANGLKVFGNSQVEKDNMSTSQRNEELPTLLHFAAKYGLEKLTKVLLQCPGALQAYSVANRDGEYPNSLAQKSGFLTLRQMMDDHVEMSDIEKTDVQEFPAPDVADVYEPMSNTSQDSDRKYSLTEDIYESMRELIPEDGLYAYMEKTCNSEEAMLRSFFEVKTTQYSTRSNQSDEYNPHGGHEDDALEYPNPDDKEDPYNLCLNEQIYDFVDESPHNCVPVKINRPPAPIPRPARPPETEEKETYISRVFSKKDEQYSQVNMERNRPPHASQEQSSIAKTPGQMQLIALQEKVKMGSITINEAVQEFKAWQDRKTNSLRVQQDSLQRLRDSITRRHKERGRTSGDDLEITAPMQRNLLWDMSIECSVYESSPRVAAPPHPPSSRPVQRGTWQTGSTSSNSSAESNRLSTLSNVSYSSAEGEFEDNPDLGPLPPRPARHPEVPPVLPPPRVPPRFPECVQDERFMQSPARILPQTPPQRPTPPPPIPRRAR</sequence>
<evidence type="ECO:0000313" key="4">
    <source>
        <dbReference type="Ensembl" id="ENSDCDP00010052079.1"/>
    </source>
</evidence>
<protein>
    <recommendedName>
        <fullName evidence="3">DBB domain-containing protein</fullName>
    </recommendedName>
</protein>
<dbReference type="GeneID" id="114795804"/>
<feature type="compositionally biased region" description="Basic and acidic residues" evidence="2">
    <location>
        <begin position="578"/>
        <end position="587"/>
    </location>
</feature>
<feature type="domain" description="DBB" evidence="3">
    <location>
        <begin position="214"/>
        <end position="350"/>
    </location>
</feature>
<reference evidence="4" key="2">
    <citation type="submission" date="2025-08" db="UniProtKB">
        <authorList>
            <consortium name="Ensembl"/>
        </authorList>
    </citation>
    <scope>IDENTIFICATION</scope>
</reference>
<dbReference type="Ensembl" id="ENSDCDT00010062557.1">
    <property type="protein sequence ID" value="ENSDCDP00010052079.1"/>
    <property type="gene ID" value="ENSDCDG00010030518.1"/>
</dbReference>
<feature type="compositionally biased region" description="Polar residues" evidence="2">
    <location>
        <begin position="508"/>
        <end position="518"/>
    </location>
</feature>
<feature type="region of interest" description="Disordered" evidence="2">
    <location>
        <begin position="166"/>
        <end position="193"/>
    </location>
</feature>
<dbReference type="GO" id="GO:0005829">
    <property type="term" value="C:cytosol"/>
    <property type="evidence" value="ECO:0007669"/>
    <property type="project" value="TreeGrafter"/>
</dbReference>
<reference evidence="4" key="3">
    <citation type="submission" date="2025-09" db="UniProtKB">
        <authorList>
            <consortium name="Ensembl"/>
        </authorList>
    </citation>
    <scope>IDENTIFICATION</scope>
</reference>
<dbReference type="Pfam" id="PF14545">
    <property type="entry name" value="DBB"/>
    <property type="match status" value="1"/>
</dbReference>
<organism evidence="4 5">
    <name type="scientific">Denticeps clupeoides</name>
    <name type="common">denticle herring</name>
    <dbReference type="NCBI Taxonomy" id="299321"/>
    <lineage>
        <taxon>Eukaryota</taxon>
        <taxon>Metazoa</taxon>
        <taxon>Chordata</taxon>
        <taxon>Craniata</taxon>
        <taxon>Vertebrata</taxon>
        <taxon>Euteleostomi</taxon>
        <taxon>Actinopterygii</taxon>
        <taxon>Neopterygii</taxon>
        <taxon>Teleostei</taxon>
        <taxon>Clupei</taxon>
        <taxon>Clupeiformes</taxon>
        <taxon>Denticipitoidei</taxon>
        <taxon>Denticipitidae</taxon>
        <taxon>Denticeps</taxon>
    </lineage>
</organism>
<evidence type="ECO:0000259" key="3">
    <source>
        <dbReference type="PROSITE" id="PS51376"/>
    </source>
</evidence>
<feature type="region of interest" description="Disordered" evidence="2">
    <location>
        <begin position="508"/>
        <end position="536"/>
    </location>
</feature>
<feature type="compositionally biased region" description="Pro residues" evidence="2">
    <location>
        <begin position="784"/>
        <end position="797"/>
    </location>
</feature>
<dbReference type="PANTHER" id="PTHR16267">
    <property type="entry name" value="BANK1/PIK3AP1 FAMILY MEMBER"/>
    <property type="match status" value="1"/>
</dbReference>
<dbReference type="SMART" id="SM01282">
    <property type="entry name" value="DBB"/>
    <property type="match status" value="1"/>
</dbReference>
<feature type="region of interest" description="Disordered" evidence="2">
    <location>
        <begin position="602"/>
        <end position="622"/>
    </location>
</feature>
<name>A0AAY4E489_9TELE</name>
<dbReference type="PROSITE" id="PS51376">
    <property type="entry name" value="DBB"/>
    <property type="match status" value="1"/>
</dbReference>
<dbReference type="GeneTree" id="ENSGT00390000008787"/>
<dbReference type="RefSeq" id="XP_028845291.1">
    <property type="nucleotide sequence ID" value="XM_028989458.1"/>
</dbReference>
<feature type="region of interest" description="Disordered" evidence="2">
    <location>
        <begin position="565"/>
        <end position="587"/>
    </location>
</feature>
<dbReference type="AlphaFoldDB" id="A0AAY4E489"/>
<dbReference type="InterPro" id="IPR041340">
    <property type="entry name" value="PIK3AP1_TIR"/>
</dbReference>
<dbReference type="Proteomes" id="UP000694580">
    <property type="component" value="Chromosome 8"/>
</dbReference>
<evidence type="ECO:0000313" key="5">
    <source>
        <dbReference type="Proteomes" id="UP000694580"/>
    </source>
</evidence>
<dbReference type="Pfam" id="PF18567">
    <property type="entry name" value="TIR_3"/>
    <property type="match status" value="1"/>
</dbReference>
<dbReference type="GO" id="GO:0036312">
    <property type="term" value="F:phosphatidylinositol 3-kinase regulatory subunit binding"/>
    <property type="evidence" value="ECO:0007669"/>
    <property type="project" value="TreeGrafter"/>
</dbReference>
<feature type="compositionally biased region" description="Low complexity" evidence="2">
    <location>
        <begin position="733"/>
        <end position="752"/>
    </location>
</feature>
<evidence type="ECO:0000256" key="1">
    <source>
        <dbReference type="ARBA" id="ARBA00022553"/>
    </source>
</evidence>
<dbReference type="GO" id="GO:0005102">
    <property type="term" value="F:signaling receptor binding"/>
    <property type="evidence" value="ECO:0007669"/>
    <property type="project" value="TreeGrafter"/>
</dbReference>